<evidence type="ECO:0000259" key="1">
    <source>
        <dbReference type="Pfam" id="PF00753"/>
    </source>
</evidence>
<dbReference type="RefSeq" id="WP_281832255.1">
    <property type="nucleotide sequence ID" value="NZ_BSDY01000001.1"/>
</dbReference>
<evidence type="ECO:0000313" key="2">
    <source>
        <dbReference type="EMBL" id="GLI54559.1"/>
    </source>
</evidence>
<keyword evidence="3" id="KW-1185">Reference proteome</keyword>
<dbReference type="Pfam" id="PF00753">
    <property type="entry name" value="Lactamase_B"/>
    <property type="match status" value="1"/>
</dbReference>
<comment type="caution">
    <text evidence="2">The sequence shown here is derived from an EMBL/GenBank/DDBJ whole genome shotgun (WGS) entry which is preliminary data.</text>
</comment>
<proteinExistence type="predicted"/>
<dbReference type="Proteomes" id="UP001144471">
    <property type="component" value="Unassembled WGS sequence"/>
</dbReference>
<reference evidence="2" key="1">
    <citation type="submission" date="2022-12" db="EMBL/GenBank/DDBJ databases">
        <title>Reference genome sequencing for broad-spectrum identification of bacterial and archaeal isolates by mass spectrometry.</title>
        <authorList>
            <person name="Sekiguchi Y."/>
            <person name="Tourlousse D.M."/>
        </authorList>
    </citation>
    <scope>NUCLEOTIDE SEQUENCE</scope>
    <source>
        <strain evidence="2">10succ1</strain>
    </source>
</reference>
<accession>A0A9W6LLC3</accession>
<dbReference type="EMBL" id="BSDY01000001">
    <property type="protein sequence ID" value="GLI54559.1"/>
    <property type="molecule type" value="Genomic_DNA"/>
</dbReference>
<dbReference type="GO" id="GO:0016740">
    <property type="term" value="F:transferase activity"/>
    <property type="evidence" value="ECO:0007669"/>
    <property type="project" value="TreeGrafter"/>
</dbReference>
<organism evidence="2 3">
    <name type="scientific">Propionigenium maris DSM 9537</name>
    <dbReference type="NCBI Taxonomy" id="1123000"/>
    <lineage>
        <taxon>Bacteria</taxon>
        <taxon>Fusobacteriati</taxon>
        <taxon>Fusobacteriota</taxon>
        <taxon>Fusobacteriia</taxon>
        <taxon>Fusobacteriales</taxon>
        <taxon>Fusobacteriaceae</taxon>
        <taxon>Propionigenium</taxon>
    </lineage>
</organism>
<dbReference type="PANTHER" id="PTHR13754">
    <property type="entry name" value="METALLO-BETA-LACTAMASE SUPERFAMILY PROTEIN"/>
    <property type="match status" value="1"/>
</dbReference>
<evidence type="ECO:0000313" key="3">
    <source>
        <dbReference type="Proteomes" id="UP001144471"/>
    </source>
</evidence>
<protein>
    <recommendedName>
        <fullName evidence="1">Metallo-beta-lactamase domain-containing protein</fullName>
    </recommendedName>
</protein>
<feature type="domain" description="Metallo-beta-lactamase" evidence="1">
    <location>
        <begin position="21"/>
        <end position="91"/>
    </location>
</feature>
<dbReference type="InterPro" id="IPR041712">
    <property type="entry name" value="DHPS-like_MBL-fold"/>
</dbReference>
<dbReference type="AlphaFoldDB" id="A0A9W6LLC3"/>
<dbReference type="CDD" id="cd07713">
    <property type="entry name" value="DHPS-like_MBL-fold"/>
    <property type="match status" value="1"/>
</dbReference>
<dbReference type="Gene3D" id="3.60.15.10">
    <property type="entry name" value="Ribonuclease Z/Hydroxyacylglutathione hydrolase-like"/>
    <property type="match status" value="1"/>
</dbReference>
<dbReference type="InterPro" id="IPR001279">
    <property type="entry name" value="Metallo-B-lactamas"/>
</dbReference>
<dbReference type="InterPro" id="IPR052926">
    <property type="entry name" value="Metallo-beta-lactamase_dom"/>
</dbReference>
<gene>
    <name evidence="2" type="ORF">PM10SUCC1_00740</name>
</gene>
<dbReference type="PANTHER" id="PTHR13754:SF13">
    <property type="entry name" value="METALLO-BETA-LACTAMASE SUPERFAMILY PROTEIN (AFU_ORTHOLOGUE AFUA_3G07630)"/>
    <property type="match status" value="1"/>
</dbReference>
<sequence length="262" mass="30156">MKIIPLIENSRVNNYHSERGLSLYIETENRKIIFDTGKSEKFLENMKKLHIDISEIDYFIISHGHRDHMGGLLYLLELGIDPQRVILEGGALNSFSFKLLFKKEIGLTKEELKRLEGVRKVEVAGIYRLEENMYLVSPGGEASSLYYRNDKPDDFTHEISLVVVEDDKLNIVVGCCHFGLERLVEFVEKQFKDREINSITGGLHTRSLSLNPIATMKFILFLKRSRVRGYYLGHCTGRGTILLLKRFIDGVNRISIGKKYDI</sequence>
<dbReference type="SUPFAM" id="SSF56281">
    <property type="entry name" value="Metallo-hydrolase/oxidoreductase"/>
    <property type="match status" value="1"/>
</dbReference>
<name>A0A9W6LLC3_9FUSO</name>
<dbReference type="InterPro" id="IPR036866">
    <property type="entry name" value="RibonucZ/Hydroxyglut_hydro"/>
</dbReference>